<dbReference type="EMBL" id="JAJSOF020000017">
    <property type="protein sequence ID" value="KAJ4439928.1"/>
    <property type="molecule type" value="Genomic_DNA"/>
</dbReference>
<sequence>MAGDVFFSILLTTRLLNRSSRLQKLLFSERWLTNHDDVNKYIAPKNPSSLGVPRRFIIGYHAFKEQPIGEECSSLKPAVNSGIRTEDYIAICFVNTFYPVLCLNFELNSLFSLAQNKADRTIEEIISVADARDMNSNPGRYDQETLYTLLNDVSQYASVYVVSAGGAPAYFTLPVRQWLDEYYPGRWIERDILCLDRHGPLTSRLWISIMVLYEIKGYIQRSHVLIEEGMKILLYVGIASSEKPQGENEATTPITAGSETETAAKGNNGQKYFRTSTLALWLRTDCEHGTCPRNERVLAFQVNDRCAKEQKPLRNKHFEHLSLATNCQEL</sequence>
<comment type="caution">
    <text evidence="2">The sequence shown here is derived from an EMBL/GenBank/DDBJ whole genome shotgun (WGS) entry which is preliminary data.</text>
</comment>
<gene>
    <name evidence="2" type="ORF">ANN_08059</name>
</gene>
<evidence type="ECO:0000313" key="2">
    <source>
        <dbReference type="EMBL" id="KAJ4439928.1"/>
    </source>
</evidence>
<dbReference type="Proteomes" id="UP001148838">
    <property type="component" value="Unassembled WGS sequence"/>
</dbReference>
<evidence type="ECO:0000256" key="1">
    <source>
        <dbReference type="SAM" id="MobiDB-lite"/>
    </source>
</evidence>
<organism evidence="2 3">
    <name type="scientific">Periplaneta americana</name>
    <name type="common">American cockroach</name>
    <name type="synonym">Blatta americana</name>
    <dbReference type="NCBI Taxonomy" id="6978"/>
    <lineage>
        <taxon>Eukaryota</taxon>
        <taxon>Metazoa</taxon>
        <taxon>Ecdysozoa</taxon>
        <taxon>Arthropoda</taxon>
        <taxon>Hexapoda</taxon>
        <taxon>Insecta</taxon>
        <taxon>Pterygota</taxon>
        <taxon>Neoptera</taxon>
        <taxon>Polyneoptera</taxon>
        <taxon>Dictyoptera</taxon>
        <taxon>Blattodea</taxon>
        <taxon>Blattoidea</taxon>
        <taxon>Blattidae</taxon>
        <taxon>Blattinae</taxon>
        <taxon>Periplaneta</taxon>
    </lineage>
</organism>
<protein>
    <submittedName>
        <fullName evidence="2">Uncharacterized protein</fullName>
    </submittedName>
</protein>
<feature type="region of interest" description="Disordered" evidence="1">
    <location>
        <begin position="244"/>
        <end position="267"/>
    </location>
</feature>
<accession>A0ABQ8T114</accession>
<evidence type="ECO:0000313" key="3">
    <source>
        <dbReference type="Proteomes" id="UP001148838"/>
    </source>
</evidence>
<reference evidence="2 3" key="1">
    <citation type="journal article" date="2022" name="Allergy">
        <title>Genome assembly and annotation of Periplaneta americana reveal a comprehensive cockroach allergen profile.</title>
        <authorList>
            <person name="Wang L."/>
            <person name="Xiong Q."/>
            <person name="Saelim N."/>
            <person name="Wang L."/>
            <person name="Nong W."/>
            <person name="Wan A.T."/>
            <person name="Shi M."/>
            <person name="Liu X."/>
            <person name="Cao Q."/>
            <person name="Hui J.H.L."/>
            <person name="Sookrung N."/>
            <person name="Leung T.F."/>
            <person name="Tungtrongchitr A."/>
            <person name="Tsui S.K.W."/>
        </authorList>
    </citation>
    <scope>NUCLEOTIDE SEQUENCE [LARGE SCALE GENOMIC DNA]</scope>
    <source>
        <strain evidence="2">PWHHKU_190912</strain>
    </source>
</reference>
<name>A0ABQ8T114_PERAM</name>
<keyword evidence="3" id="KW-1185">Reference proteome</keyword>
<feature type="compositionally biased region" description="Polar residues" evidence="1">
    <location>
        <begin position="248"/>
        <end position="267"/>
    </location>
</feature>
<proteinExistence type="predicted"/>